<comment type="caution">
    <text evidence="1">The sequence shown here is derived from an EMBL/GenBank/DDBJ whole genome shotgun (WGS) entry which is preliminary data.</text>
</comment>
<gene>
    <name evidence="1" type="ORF">QE152_g37430</name>
</gene>
<organism evidence="1 2">
    <name type="scientific">Popillia japonica</name>
    <name type="common">Japanese beetle</name>
    <dbReference type="NCBI Taxonomy" id="7064"/>
    <lineage>
        <taxon>Eukaryota</taxon>
        <taxon>Metazoa</taxon>
        <taxon>Ecdysozoa</taxon>
        <taxon>Arthropoda</taxon>
        <taxon>Hexapoda</taxon>
        <taxon>Insecta</taxon>
        <taxon>Pterygota</taxon>
        <taxon>Neoptera</taxon>
        <taxon>Endopterygota</taxon>
        <taxon>Coleoptera</taxon>
        <taxon>Polyphaga</taxon>
        <taxon>Scarabaeiformia</taxon>
        <taxon>Scarabaeidae</taxon>
        <taxon>Rutelinae</taxon>
        <taxon>Popillia</taxon>
    </lineage>
</organism>
<protein>
    <submittedName>
        <fullName evidence="1">Haloacid dehalogenase-like hydrolase</fullName>
    </submittedName>
</protein>
<evidence type="ECO:0000313" key="1">
    <source>
        <dbReference type="EMBL" id="KAK9686120.1"/>
    </source>
</evidence>
<dbReference type="SUPFAM" id="SSF56784">
    <property type="entry name" value="HAD-like"/>
    <property type="match status" value="1"/>
</dbReference>
<dbReference type="Pfam" id="PF13419">
    <property type="entry name" value="HAD_2"/>
    <property type="match status" value="1"/>
</dbReference>
<evidence type="ECO:0000313" key="2">
    <source>
        <dbReference type="Proteomes" id="UP001458880"/>
    </source>
</evidence>
<accession>A0AAW1IAI4</accession>
<dbReference type="PANTHER" id="PTHR18901:SF38">
    <property type="entry name" value="PSEUDOURIDINE-5'-PHOSPHATASE"/>
    <property type="match status" value="1"/>
</dbReference>
<keyword evidence="1" id="KW-0378">Hydrolase</keyword>
<dbReference type="SFLD" id="SFLDS00003">
    <property type="entry name" value="Haloacid_Dehalogenase"/>
    <property type="match status" value="1"/>
</dbReference>
<dbReference type="InterPro" id="IPR036412">
    <property type="entry name" value="HAD-like_sf"/>
</dbReference>
<reference evidence="1 2" key="1">
    <citation type="journal article" date="2024" name="BMC Genomics">
        <title>De novo assembly and annotation of Popillia japonica's genome with initial clues to its potential as an invasive pest.</title>
        <authorList>
            <person name="Cucini C."/>
            <person name="Boschi S."/>
            <person name="Funari R."/>
            <person name="Cardaioli E."/>
            <person name="Iannotti N."/>
            <person name="Marturano G."/>
            <person name="Paoli F."/>
            <person name="Bruttini M."/>
            <person name="Carapelli A."/>
            <person name="Frati F."/>
            <person name="Nardi F."/>
        </authorList>
    </citation>
    <scope>NUCLEOTIDE SEQUENCE [LARGE SCALE GENOMIC DNA]</scope>
    <source>
        <strain evidence="1">DMR45628</strain>
    </source>
</reference>
<sequence>MCERNCRRKLYKPVNHVIFDLDGTLLDTEPVYLEVFTEMLKERGHMYTTKLQSQMLGRTTEKCWQVLMEQLKLSGSLSDIVTEYKKRAYDRLANCQFMPGAEKLANHLHKKNVPIGIATSSSEHTCLRKFEPHQTFFNMFNPIVYGGSDPTIKESKPNPAIFIVCAQRFPDNPCPEDCLVFEDSPNGVVAAKEAGMQCVAIPDPVISRDAVKDAVLILNSMEEFVPESFGLPSLIRLYQETQ</sequence>
<keyword evidence="2" id="KW-1185">Reference proteome</keyword>
<dbReference type="SFLD" id="SFLDG01135">
    <property type="entry name" value="C1.5.6:_HAD__Beta-PGM__Phospha"/>
    <property type="match status" value="1"/>
</dbReference>
<dbReference type="Proteomes" id="UP001458880">
    <property type="component" value="Unassembled WGS sequence"/>
</dbReference>
<dbReference type="SFLD" id="SFLDG01129">
    <property type="entry name" value="C1.5:_HAD__Beta-PGM__Phosphata"/>
    <property type="match status" value="1"/>
</dbReference>
<name>A0AAW1IAI4_POPJA</name>
<dbReference type="InterPro" id="IPR023198">
    <property type="entry name" value="PGP-like_dom2"/>
</dbReference>
<dbReference type="Gene3D" id="3.40.50.1000">
    <property type="entry name" value="HAD superfamily/HAD-like"/>
    <property type="match status" value="1"/>
</dbReference>
<dbReference type="InterPro" id="IPR023214">
    <property type="entry name" value="HAD_sf"/>
</dbReference>
<dbReference type="GO" id="GO:0016791">
    <property type="term" value="F:phosphatase activity"/>
    <property type="evidence" value="ECO:0007669"/>
    <property type="project" value="TreeGrafter"/>
</dbReference>
<dbReference type="Gene3D" id="1.10.150.240">
    <property type="entry name" value="Putative phosphatase, domain 2"/>
    <property type="match status" value="1"/>
</dbReference>
<proteinExistence type="predicted"/>
<dbReference type="FunFam" id="3.40.50.1000:FF:000055">
    <property type="entry name" value="Haloacid dehalogenase-like hydrolase family protein"/>
    <property type="match status" value="1"/>
</dbReference>
<dbReference type="NCBIfam" id="TIGR01509">
    <property type="entry name" value="HAD-SF-IA-v3"/>
    <property type="match status" value="1"/>
</dbReference>
<dbReference type="InterPro" id="IPR041492">
    <property type="entry name" value="HAD_2"/>
</dbReference>
<dbReference type="InterPro" id="IPR006439">
    <property type="entry name" value="HAD-SF_hydro_IA"/>
</dbReference>
<dbReference type="EMBL" id="JASPKY010000728">
    <property type="protein sequence ID" value="KAK9686120.1"/>
    <property type="molecule type" value="Genomic_DNA"/>
</dbReference>
<dbReference type="AlphaFoldDB" id="A0AAW1IAI4"/>
<dbReference type="PANTHER" id="PTHR18901">
    <property type="entry name" value="2-DEOXYGLUCOSE-6-PHOSPHATE PHOSPHATASE 2"/>
    <property type="match status" value="1"/>
</dbReference>